<reference evidence="8 9" key="1">
    <citation type="submission" date="2019-06" db="EMBL/GenBank/DDBJ databases">
        <title>Genome of Methylobacterium sp. 17Sr1-39.</title>
        <authorList>
            <person name="Seo T."/>
        </authorList>
    </citation>
    <scope>NUCLEOTIDE SEQUENCE [LARGE SCALE GENOMIC DNA]</scope>
    <source>
        <strain evidence="8 9">17Sr1-39</strain>
    </source>
</reference>
<dbReference type="AlphaFoldDB" id="A0A5C4LEX8"/>
<dbReference type="Pfam" id="PF03279">
    <property type="entry name" value="Lip_A_acyltrans"/>
    <property type="match status" value="1"/>
</dbReference>
<evidence type="ECO:0000313" key="8">
    <source>
        <dbReference type="EMBL" id="TNC12040.1"/>
    </source>
</evidence>
<keyword evidence="3" id="KW-0997">Cell inner membrane</keyword>
<dbReference type="PANTHER" id="PTHR30606:SF10">
    <property type="entry name" value="PHOSPHATIDYLINOSITOL MANNOSIDE ACYLTRANSFERASE"/>
    <property type="match status" value="1"/>
</dbReference>
<protein>
    <submittedName>
        <fullName evidence="8">Lysophospholipid acyltransferase family protein</fullName>
    </submittedName>
</protein>
<dbReference type="OrthoDB" id="8005365at2"/>
<keyword evidence="9" id="KW-1185">Reference proteome</keyword>
<gene>
    <name evidence="8" type="ORF">FF100_17530</name>
</gene>
<keyword evidence="6 8" id="KW-0012">Acyltransferase</keyword>
<dbReference type="GO" id="GO:0005886">
    <property type="term" value="C:plasma membrane"/>
    <property type="evidence" value="ECO:0007669"/>
    <property type="project" value="UniProtKB-SubCell"/>
</dbReference>
<comment type="subcellular location">
    <subcellularLocation>
        <location evidence="1">Cell inner membrane</location>
    </subcellularLocation>
</comment>
<keyword evidence="7" id="KW-0812">Transmembrane</keyword>
<dbReference type="EMBL" id="VDDA01000007">
    <property type="protein sequence ID" value="TNC12040.1"/>
    <property type="molecule type" value="Genomic_DNA"/>
</dbReference>
<dbReference type="GO" id="GO:0009247">
    <property type="term" value="P:glycolipid biosynthetic process"/>
    <property type="evidence" value="ECO:0007669"/>
    <property type="project" value="UniProtKB-ARBA"/>
</dbReference>
<evidence type="ECO:0000256" key="7">
    <source>
        <dbReference type="SAM" id="Phobius"/>
    </source>
</evidence>
<keyword evidence="5 7" id="KW-0472">Membrane</keyword>
<dbReference type="PANTHER" id="PTHR30606">
    <property type="entry name" value="LIPID A BIOSYNTHESIS LAUROYL ACYLTRANSFERASE"/>
    <property type="match status" value="1"/>
</dbReference>
<keyword evidence="7" id="KW-1133">Transmembrane helix</keyword>
<accession>A0A5C4LEX8</accession>
<evidence type="ECO:0000313" key="9">
    <source>
        <dbReference type="Proteomes" id="UP000305267"/>
    </source>
</evidence>
<evidence type="ECO:0000256" key="5">
    <source>
        <dbReference type="ARBA" id="ARBA00023136"/>
    </source>
</evidence>
<evidence type="ECO:0000256" key="6">
    <source>
        <dbReference type="ARBA" id="ARBA00023315"/>
    </source>
</evidence>
<dbReference type="CDD" id="cd07984">
    <property type="entry name" value="LPLAT_LABLAT-like"/>
    <property type="match status" value="1"/>
</dbReference>
<evidence type="ECO:0000256" key="2">
    <source>
        <dbReference type="ARBA" id="ARBA00022475"/>
    </source>
</evidence>
<organism evidence="8 9">
    <name type="scientific">Methylobacterium terricola</name>
    <dbReference type="NCBI Taxonomy" id="2583531"/>
    <lineage>
        <taxon>Bacteria</taxon>
        <taxon>Pseudomonadati</taxon>
        <taxon>Pseudomonadota</taxon>
        <taxon>Alphaproteobacteria</taxon>
        <taxon>Hyphomicrobiales</taxon>
        <taxon>Methylobacteriaceae</taxon>
        <taxon>Methylobacterium</taxon>
    </lineage>
</organism>
<keyword evidence="2" id="KW-1003">Cell membrane</keyword>
<dbReference type="GO" id="GO:0016746">
    <property type="term" value="F:acyltransferase activity"/>
    <property type="evidence" value="ECO:0007669"/>
    <property type="project" value="UniProtKB-KW"/>
</dbReference>
<comment type="caution">
    <text evidence="8">The sequence shown here is derived from an EMBL/GenBank/DDBJ whole genome shotgun (WGS) entry which is preliminary data.</text>
</comment>
<sequence>MRIGVGPIVEEDQSLMNTAPSIPWTYARLAGLPLAWRRRLLRMILTARRLPGRLTGRRDDTGFAATFESVLRLPRRESLRLSAAAHHHDAATELEWCALHRRPVAAIRRDMDRVTITAPEVMERVATGGRPVILAPLHMGAYVLGLATLLLRYFPGRPMLVLRQRDDLALETQVIERLRETGADVRFLNVSARADFLSAVRFAQKGAVIVVFCDLAPSYGAPAEMPMFGLPFRFAFGTDTLARLTGATVVPLATTMDDHGDTVTIGQPFEVRGGAAEERVQVTEIMRRHLQAAIAARPEQWHLWPSLADYLPSSATMHDNSPAGGEAPHTLAA</sequence>
<feature type="transmembrane region" description="Helical" evidence="7">
    <location>
        <begin position="132"/>
        <end position="154"/>
    </location>
</feature>
<dbReference type="Proteomes" id="UP000305267">
    <property type="component" value="Unassembled WGS sequence"/>
</dbReference>
<evidence type="ECO:0000256" key="4">
    <source>
        <dbReference type="ARBA" id="ARBA00022679"/>
    </source>
</evidence>
<evidence type="ECO:0000256" key="3">
    <source>
        <dbReference type="ARBA" id="ARBA00022519"/>
    </source>
</evidence>
<dbReference type="InterPro" id="IPR004960">
    <property type="entry name" value="LipA_acyltrans"/>
</dbReference>
<keyword evidence="4 8" id="KW-0808">Transferase</keyword>
<name>A0A5C4LEX8_9HYPH</name>
<proteinExistence type="predicted"/>
<evidence type="ECO:0000256" key="1">
    <source>
        <dbReference type="ARBA" id="ARBA00004533"/>
    </source>
</evidence>